<dbReference type="EMBL" id="JABXBU010000003">
    <property type="protein sequence ID" value="KAF8792859.1"/>
    <property type="molecule type" value="Genomic_DNA"/>
</dbReference>
<evidence type="ECO:0000313" key="3">
    <source>
        <dbReference type="Proteomes" id="UP000807504"/>
    </source>
</evidence>
<proteinExistence type="predicted"/>
<feature type="compositionally biased region" description="Basic and acidic residues" evidence="1">
    <location>
        <begin position="31"/>
        <end position="49"/>
    </location>
</feature>
<protein>
    <submittedName>
        <fullName evidence="2">Uncharacterized protein</fullName>
    </submittedName>
</protein>
<comment type="caution">
    <text evidence="2">The sequence shown here is derived from an EMBL/GenBank/DDBJ whole genome shotgun (WGS) entry which is preliminary data.</text>
</comment>
<organism evidence="2 3">
    <name type="scientific">Argiope bruennichi</name>
    <name type="common">Wasp spider</name>
    <name type="synonym">Aranea bruennichi</name>
    <dbReference type="NCBI Taxonomy" id="94029"/>
    <lineage>
        <taxon>Eukaryota</taxon>
        <taxon>Metazoa</taxon>
        <taxon>Ecdysozoa</taxon>
        <taxon>Arthropoda</taxon>
        <taxon>Chelicerata</taxon>
        <taxon>Arachnida</taxon>
        <taxon>Araneae</taxon>
        <taxon>Araneomorphae</taxon>
        <taxon>Entelegynae</taxon>
        <taxon>Araneoidea</taxon>
        <taxon>Araneidae</taxon>
        <taxon>Argiope</taxon>
    </lineage>
</organism>
<reference evidence="2" key="1">
    <citation type="journal article" date="2020" name="bioRxiv">
        <title>Chromosome-level reference genome of the European wasp spider Argiope bruennichi: a resource for studies on range expansion and evolutionary adaptation.</title>
        <authorList>
            <person name="Sheffer M.M."/>
            <person name="Hoppe A."/>
            <person name="Krehenwinkel H."/>
            <person name="Uhl G."/>
            <person name="Kuss A.W."/>
            <person name="Jensen L."/>
            <person name="Jensen C."/>
            <person name="Gillespie R.G."/>
            <person name="Hoff K.J."/>
            <person name="Prost S."/>
        </authorList>
    </citation>
    <scope>NUCLEOTIDE SEQUENCE</scope>
</reference>
<evidence type="ECO:0000256" key="1">
    <source>
        <dbReference type="SAM" id="MobiDB-lite"/>
    </source>
</evidence>
<accession>A0A8T0FT53</accession>
<feature type="compositionally biased region" description="Basic and acidic residues" evidence="1">
    <location>
        <begin position="59"/>
        <end position="72"/>
    </location>
</feature>
<gene>
    <name evidence="2" type="ORF">HNY73_004407</name>
</gene>
<sequence length="72" mass="7957">MSDLEPITMPVLLSGPRQVEGETLDQGLGTGRKERERTPLTDQGIRSDGEDTTLLGRCYSDKSHPEIEDLKS</sequence>
<reference evidence="2" key="2">
    <citation type="submission" date="2020-06" db="EMBL/GenBank/DDBJ databases">
        <authorList>
            <person name="Sheffer M."/>
        </authorList>
    </citation>
    <scope>NUCLEOTIDE SEQUENCE</scope>
</reference>
<evidence type="ECO:0000313" key="2">
    <source>
        <dbReference type="EMBL" id="KAF8792859.1"/>
    </source>
</evidence>
<keyword evidence="3" id="KW-1185">Reference proteome</keyword>
<dbReference type="AlphaFoldDB" id="A0A8T0FT53"/>
<dbReference type="Proteomes" id="UP000807504">
    <property type="component" value="Unassembled WGS sequence"/>
</dbReference>
<name>A0A8T0FT53_ARGBR</name>
<feature type="region of interest" description="Disordered" evidence="1">
    <location>
        <begin position="1"/>
        <end position="72"/>
    </location>
</feature>